<dbReference type="GO" id="GO:0005509">
    <property type="term" value="F:calcium ion binding"/>
    <property type="evidence" value="ECO:0007669"/>
    <property type="project" value="InterPro"/>
</dbReference>
<dbReference type="EMBL" id="BPQO01000022">
    <property type="protein sequence ID" value="GJD90860.1"/>
    <property type="molecule type" value="Genomic_DNA"/>
</dbReference>
<organism evidence="1 2">
    <name type="scientific">Methylobacterium hispanicum</name>
    <dbReference type="NCBI Taxonomy" id="270350"/>
    <lineage>
        <taxon>Bacteria</taxon>
        <taxon>Pseudomonadati</taxon>
        <taxon>Pseudomonadota</taxon>
        <taxon>Alphaproteobacteria</taxon>
        <taxon>Hyphomicrobiales</taxon>
        <taxon>Methylobacteriaceae</taxon>
        <taxon>Methylobacterium</taxon>
    </lineage>
</organism>
<comment type="caution">
    <text evidence="1">The sequence shown here is derived from an EMBL/GenBank/DDBJ whole genome shotgun (WGS) entry which is preliminary data.</text>
</comment>
<evidence type="ECO:0000313" key="1">
    <source>
        <dbReference type="EMBL" id="GJD90860.1"/>
    </source>
</evidence>
<reference evidence="1" key="1">
    <citation type="journal article" date="2016" name="Front. Microbiol.">
        <title>Genome Sequence of the Piezophilic, Mesophilic Sulfate-Reducing Bacterium Desulfovibrio indicus J2T.</title>
        <authorList>
            <person name="Cao J."/>
            <person name="Maignien L."/>
            <person name="Shao Z."/>
            <person name="Alain K."/>
            <person name="Jebbar M."/>
        </authorList>
    </citation>
    <scope>NUCLEOTIDE SEQUENCE</scope>
    <source>
        <strain evidence="1">DSM 16372</strain>
    </source>
</reference>
<dbReference type="InterPro" id="IPR015919">
    <property type="entry name" value="Cadherin-like_sf"/>
</dbReference>
<reference evidence="1" key="2">
    <citation type="submission" date="2021-08" db="EMBL/GenBank/DDBJ databases">
        <authorList>
            <person name="Tani A."/>
            <person name="Ola A."/>
            <person name="Ogura Y."/>
            <person name="Katsura K."/>
            <person name="Hayashi T."/>
        </authorList>
    </citation>
    <scope>NUCLEOTIDE SEQUENCE</scope>
    <source>
        <strain evidence="1">DSM 16372</strain>
    </source>
</reference>
<dbReference type="AlphaFoldDB" id="A0AAV4ZQQ1"/>
<dbReference type="SUPFAM" id="SSF49313">
    <property type="entry name" value="Cadherin-like"/>
    <property type="match status" value="1"/>
</dbReference>
<proteinExistence type="predicted"/>
<dbReference type="InterPro" id="IPR013783">
    <property type="entry name" value="Ig-like_fold"/>
</dbReference>
<sequence>MFAIAVSSPLRLSVAAILPGTSGSVFLGKASAQGGRAPYIYTVAAGQLPTGLSLNRDDGSITGTPPNPTDQTLTLRVADADGRTDSAATRIVVSGSLEISGPDNLYGMLGANFASKVAASGGTAPYTFSLVAGRLPTGLTLASDGRMFGYPSSAGVLGGIQIQVMDTAGATKITPTFAITIDRALQILGSFNEQAARGQDYLTNFTAVNGRGPYVYAMAEGQLPPGLTLDAATGAISGKPTQVACYRGLTVAATDSLGRRTVSSPVGSICVRDAAVITGTPAAYGAVYKPYTARFDLSLNGSYTVALASGGLPPGLNIYPGNADVTNYVRIDGTPTRKGTYGGISFKVTNNVTKVTSVSDVFSITISDMYLTLSQQTGLVLVGQQASATLKVSGGVAPYTFALAGEPLAAGFTMTTTRDTVTLSGAPAQLTRSTVRVVARDASEQEDIQDVSLAVGLNPDERLAINGGYQTITGNGDYSSKVTVTGGRPPYKFHQPYGPTDGSLGSIGLTLNEDTGVISGRVSVPYWRNKENRIFTIIAKDADGDVQSTGVNLRAFEQNDYKAAFDVSSYDLAVGDEISGYVRATRGGSYKQLHTFANGLPPGVGIYQINDGEGIIYGRPTKSGVFNVTCGYHVQGTTTNCDNGFQIFVRDAGAKLPTNLPVPVASGIFERKSGALHGTGYFACCKFNTPLDLQVFVLKGGRHGLLRGRSLFPSDLQWDMRWVPSSNQAADPPDMFLDNLSGRAYGTLSGAMAVAYVPNGSGGRMELDVTYDLVATAMSLDGRITAARVRYKNMP</sequence>
<dbReference type="Gene3D" id="2.60.40.10">
    <property type="entry name" value="Immunoglobulins"/>
    <property type="match status" value="5"/>
</dbReference>
<accession>A0AAV4ZQQ1</accession>
<dbReference type="GO" id="GO:0016020">
    <property type="term" value="C:membrane"/>
    <property type="evidence" value="ECO:0007669"/>
    <property type="project" value="InterPro"/>
</dbReference>
<dbReference type="Pfam" id="PF05345">
    <property type="entry name" value="He_PIG"/>
    <property type="match status" value="3"/>
</dbReference>
<evidence type="ECO:0000313" key="2">
    <source>
        <dbReference type="Proteomes" id="UP001055247"/>
    </source>
</evidence>
<gene>
    <name evidence="1" type="ORF">BHAOGJBA_4403</name>
</gene>
<keyword evidence="2" id="KW-1185">Reference proteome</keyword>
<name>A0AAV4ZQQ1_9HYPH</name>
<protein>
    <submittedName>
        <fullName evidence="1">Uncharacterized protein</fullName>
    </submittedName>
</protein>
<dbReference type="Proteomes" id="UP001055247">
    <property type="component" value="Unassembled WGS sequence"/>
</dbReference>